<name>A0AAW5T7T9_9MYCO</name>
<dbReference type="Proteomes" id="UP001141659">
    <property type="component" value="Unassembled WGS sequence"/>
</dbReference>
<keyword evidence="5" id="KW-1185">Reference proteome</keyword>
<reference evidence="2" key="1">
    <citation type="submission" date="2020-07" db="EMBL/GenBank/DDBJ databases">
        <authorList>
            <person name="Pettersson B.M.F."/>
            <person name="Behra P.R.K."/>
            <person name="Ramesh M."/>
            <person name="Das S."/>
            <person name="Dasgupta S."/>
            <person name="Kirsebom L.A."/>
        </authorList>
    </citation>
    <scope>NUCLEOTIDE SEQUENCE</scope>
    <source>
        <strain evidence="2">DSM 44242</strain>
    </source>
</reference>
<dbReference type="EMBL" id="JBDLOU010000030">
    <property type="protein sequence ID" value="MEX3739652.1"/>
    <property type="molecule type" value="Genomic_DNA"/>
</dbReference>
<keyword evidence="1" id="KW-0472">Membrane</keyword>
<proteinExistence type="predicted"/>
<dbReference type="AlphaFoldDB" id="A0AAW5T7T9"/>
<dbReference type="EMBL" id="JACKVC010000017">
    <property type="protein sequence ID" value="MCV7390105.1"/>
    <property type="molecule type" value="Genomic_DNA"/>
</dbReference>
<evidence type="ECO:0000313" key="4">
    <source>
        <dbReference type="Proteomes" id="UP001141659"/>
    </source>
</evidence>
<protein>
    <recommendedName>
        <fullName evidence="6">Transmembrane protein</fullName>
    </recommendedName>
</protein>
<evidence type="ECO:0008006" key="6">
    <source>
        <dbReference type="Google" id="ProtNLM"/>
    </source>
</evidence>
<accession>A0AAW5T7T9</accession>
<organism evidence="2 4">
    <name type="scientific">Mycolicibacterium porcinum</name>
    <dbReference type="NCBI Taxonomy" id="39693"/>
    <lineage>
        <taxon>Bacteria</taxon>
        <taxon>Bacillati</taxon>
        <taxon>Actinomycetota</taxon>
        <taxon>Actinomycetes</taxon>
        <taxon>Mycobacteriales</taxon>
        <taxon>Mycobacteriaceae</taxon>
        <taxon>Mycolicibacterium</taxon>
    </lineage>
</organism>
<sequence length="150" mass="17433">MSQPHWQQAAPQYPPPPAVPVFRVEATRHTGLLILWFNQTRVVTGTAEQCEAALTSAQRHNLLLGWWSFLSILFMNWLSLLSNVSARATLRKEVEQAQAYAQWWYQYGQHQNAPPHPQPQWPRWAAMTTDFGRQTPTWENDTRVALDHSW</sequence>
<dbReference type="Proteomes" id="UP001558474">
    <property type="component" value="Unassembled WGS sequence"/>
</dbReference>
<gene>
    <name evidence="3" type="ORF">ABFW12_15595</name>
    <name evidence="2" type="ORF">H5P34_18765</name>
</gene>
<evidence type="ECO:0000313" key="2">
    <source>
        <dbReference type="EMBL" id="MCV7390105.1"/>
    </source>
</evidence>
<evidence type="ECO:0000313" key="3">
    <source>
        <dbReference type="EMBL" id="MEX3739652.1"/>
    </source>
</evidence>
<dbReference type="RefSeq" id="WP_051576859.1">
    <property type="nucleotide sequence ID" value="NZ_JACKVC010000017.1"/>
</dbReference>
<evidence type="ECO:0000313" key="5">
    <source>
        <dbReference type="Proteomes" id="UP001558474"/>
    </source>
</evidence>
<keyword evidence="1" id="KW-1133">Transmembrane helix</keyword>
<evidence type="ECO:0000256" key="1">
    <source>
        <dbReference type="SAM" id="Phobius"/>
    </source>
</evidence>
<feature type="transmembrane region" description="Helical" evidence="1">
    <location>
        <begin position="64"/>
        <end position="82"/>
    </location>
</feature>
<keyword evidence="1" id="KW-0812">Transmembrane</keyword>
<comment type="caution">
    <text evidence="2">The sequence shown here is derived from an EMBL/GenBank/DDBJ whole genome shotgun (WGS) entry which is preliminary data.</text>
</comment>
<reference evidence="2" key="2">
    <citation type="journal article" date="2022" name="BMC Genomics">
        <title>Comparative genome analysis of mycobacteria focusing on tRNA and non-coding RNA.</title>
        <authorList>
            <person name="Behra P.R.K."/>
            <person name="Pettersson B.M.F."/>
            <person name="Ramesh M."/>
            <person name="Das S."/>
            <person name="Dasgupta S."/>
            <person name="Kirsebom L.A."/>
        </authorList>
    </citation>
    <scope>NUCLEOTIDE SEQUENCE</scope>
    <source>
        <strain evidence="2">DSM 44242</strain>
    </source>
</reference>
<reference evidence="3 5" key="3">
    <citation type="submission" date="2024-04" db="EMBL/GenBank/DDBJ databases">
        <title>Genomic Markers of Mycobacteria.</title>
        <authorList>
            <person name="Soliman M.S."/>
            <person name="Elkholy A."/>
            <person name="Soliman N.S."/>
            <person name="Abbas A."/>
            <person name="Khayrat S."/>
            <person name="Shawky S."/>
        </authorList>
    </citation>
    <scope>NUCLEOTIDE SEQUENCE [LARGE SCALE GENOMIC DNA]</scope>
    <source>
        <strain evidence="3 5">Egy-CU-AM5</strain>
    </source>
</reference>